<evidence type="ECO:0000256" key="2">
    <source>
        <dbReference type="ARBA" id="ARBA00022723"/>
    </source>
</evidence>
<dbReference type="SMART" id="SM00471">
    <property type="entry name" value="HDc"/>
    <property type="match status" value="1"/>
</dbReference>
<dbReference type="EMBL" id="JXJW01000012">
    <property type="protein sequence ID" value="PCS06129.1"/>
    <property type="molecule type" value="Genomic_DNA"/>
</dbReference>
<evidence type="ECO:0000256" key="1">
    <source>
        <dbReference type="ARBA" id="ARBA00012506"/>
    </source>
</evidence>
<dbReference type="Proteomes" id="UP000218282">
    <property type="component" value="Unassembled WGS sequence"/>
</dbReference>
<evidence type="ECO:0000313" key="9">
    <source>
        <dbReference type="Proteomes" id="UP000218282"/>
    </source>
</evidence>
<keyword evidence="9" id="KW-1185">Reference proteome</keyword>
<dbReference type="CDD" id="cd00077">
    <property type="entry name" value="HDc"/>
    <property type="match status" value="1"/>
</dbReference>
<evidence type="ECO:0000256" key="4">
    <source>
        <dbReference type="ARBA" id="ARBA00022801"/>
    </source>
</evidence>
<dbReference type="GO" id="GO:0000166">
    <property type="term" value="F:nucleotide binding"/>
    <property type="evidence" value="ECO:0007669"/>
    <property type="project" value="UniProtKB-KW"/>
</dbReference>
<dbReference type="InterPro" id="IPR006674">
    <property type="entry name" value="HD_domain"/>
</dbReference>
<dbReference type="GO" id="GO:0046872">
    <property type="term" value="F:metal ion binding"/>
    <property type="evidence" value="ECO:0007669"/>
    <property type="project" value="UniProtKB-KW"/>
</dbReference>
<dbReference type="RefSeq" id="WP_179296232.1">
    <property type="nucleotide sequence ID" value="NZ_JXJW01000012.1"/>
</dbReference>
<comment type="caution">
    <text evidence="8">The sequence shown here is derived from an EMBL/GenBank/DDBJ whole genome shotgun (WGS) entry which is preliminary data.</text>
</comment>
<dbReference type="NCBIfam" id="TIGR00488">
    <property type="entry name" value="bis(5'-nucleosyl)-tetraphosphatase (symmetrical) YqeK"/>
    <property type="match status" value="1"/>
</dbReference>
<proteinExistence type="predicted"/>
<dbReference type="PANTHER" id="PTHR35795:SF1">
    <property type="entry name" value="BIS(5'-NUCLEOSYL)-TETRAPHOSPHATASE, SYMMETRICAL"/>
    <property type="match status" value="1"/>
</dbReference>
<feature type="domain" description="HD" evidence="7">
    <location>
        <begin position="31"/>
        <end position="146"/>
    </location>
</feature>
<dbReference type="InterPro" id="IPR006675">
    <property type="entry name" value="HDIG_dom"/>
</dbReference>
<dbReference type="PANTHER" id="PTHR35795">
    <property type="entry name" value="SLR1885 PROTEIN"/>
    <property type="match status" value="1"/>
</dbReference>
<gene>
    <name evidence="8" type="ORF">RU86_GL000361</name>
</gene>
<name>A0A2A5RY18_9LACT</name>
<dbReference type="SUPFAM" id="SSF109604">
    <property type="entry name" value="HD-domain/PDEase-like"/>
    <property type="match status" value="1"/>
</dbReference>
<dbReference type="InterPro" id="IPR051094">
    <property type="entry name" value="Diverse_Catalytic_Enzymes"/>
</dbReference>
<evidence type="ECO:0000256" key="5">
    <source>
        <dbReference type="ARBA" id="ARBA00023004"/>
    </source>
</evidence>
<keyword evidence="3" id="KW-0547">Nucleotide-binding</keyword>
<dbReference type="EC" id="3.6.1.41" evidence="1"/>
<evidence type="ECO:0000256" key="6">
    <source>
        <dbReference type="ARBA" id="ARBA00049417"/>
    </source>
</evidence>
<evidence type="ECO:0000259" key="7">
    <source>
        <dbReference type="PROSITE" id="PS51831"/>
    </source>
</evidence>
<evidence type="ECO:0000313" key="8">
    <source>
        <dbReference type="EMBL" id="PCS06129.1"/>
    </source>
</evidence>
<organism evidence="8 9">
    <name type="scientific">Pseudolactococcus piscium</name>
    <dbReference type="NCBI Taxonomy" id="1364"/>
    <lineage>
        <taxon>Bacteria</taxon>
        <taxon>Bacillati</taxon>
        <taxon>Bacillota</taxon>
        <taxon>Bacilli</taxon>
        <taxon>Lactobacillales</taxon>
        <taxon>Streptococcaceae</taxon>
        <taxon>Pseudolactococcus</taxon>
    </lineage>
</organism>
<dbReference type="Pfam" id="PF01966">
    <property type="entry name" value="HD"/>
    <property type="match status" value="1"/>
</dbReference>
<dbReference type="GO" id="GO:0008803">
    <property type="term" value="F:bis(5'-nucleosyl)-tetraphosphatase (symmetrical) activity"/>
    <property type="evidence" value="ECO:0007669"/>
    <property type="project" value="UniProtKB-EC"/>
</dbReference>
<evidence type="ECO:0000256" key="3">
    <source>
        <dbReference type="ARBA" id="ARBA00022741"/>
    </source>
</evidence>
<dbReference type="InterPro" id="IPR003607">
    <property type="entry name" value="HD/PDEase_dom"/>
</dbReference>
<keyword evidence="2" id="KW-0479">Metal-binding</keyword>
<protein>
    <recommendedName>
        <fullName evidence="1">bis(5'-nucleosyl)-tetraphosphatase (symmetrical)</fullName>
        <ecNumber evidence="1">3.6.1.41</ecNumber>
    </recommendedName>
</protein>
<reference evidence="8 9" key="1">
    <citation type="submission" date="2014-12" db="EMBL/GenBank/DDBJ databases">
        <title>Draft genome sequences of 10 type strains of Lactococcus.</title>
        <authorList>
            <person name="Sun Z."/>
            <person name="Zhong Z."/>
            <person name="Liu W."/>
            <person name="Zhang W."/>
            <person name="Zhang H."/>
        </authorList>
    </citation>
    <scope>NUCLEOTIDE SEQUENCE [LARGE SCALE GENOMIC DNA]</scope>
    <source>
        <strain evidence="8 9">DSM 6634</strain>
    </source>
</reference>
<dbReference type="Gene3D" id="1.10.3210.10">
    <property type="entry name" value="Hypothetical protein af1432"/>
    <property type="match status" value="1"/>
</dbReference>
<keyword evidence="5" id="KW-0408">Iron</keyword>
<sequence>MYKVSKTDKLKMNRLEQQVQTVCQAHNCDDLFKHLVAVAQASKALAKQVGADQNKAYIAGLLHDIGGIFPNEERIGKAREFELSLFKEELALPMIIHQKLSKVLAKQVFEIADEDILSAICCHTTLKANPSLLDKTVFLADKIKWDGAGQPPYLQDLLVALSISLSEGCLFYIDYILNHDIKVLHPWLLAAKVSLADEVANK</sequence>
<dbReference type="PROSITE" id="PS51831">
    <property type="entry name" value="HD"/>
    <property type="match status" value="1"/>
</dbReference>
<keyword evidence="4 8" id="KW-0378">Hydrolase</keyword>
<comment type="catalytic activity">
    <reaction evidence="6">
        <text>P(1),P(4)-bis(5'-adenosyl) tetraphosphate + H2O = 2 ADP + 2 H(+)</text>
        <dbReference type="Rhea" id="RHEA:24252"/>
        <dbReference type="ChEBI" id="CHEBI:15377"/>
        <dbReference type="ChEBI" id="CHEBI:15378"/>
        <dbReference type="ChEBI" id="CHEBI:58141"/>
        <dbReference type="ChEBI" id="CHEBI:456216"/>
        <dbReference type="EC" id="3.6.1.41"/>
    </reaction>
</comment>
<accession>A0A2A5RY18</accession>
<dbReference type="InterPro" id="IPR005249">
    <property type="entry name" value="YqeK"/>
</dbReference>
<dbReference type="NCBIfam" id="TIGR00277">
    <property type="entry name" value="HDIG"/>
    <property type="match status" value="1"/>
</dbReference>
<dbReference type="AlphaFoldDB" id="A0A2A5RY18"/>